<protein>
    <submittedName>
        <fullName evidence="1">Uncharacterized protein</fullName>
    </submittedName>
</protein>
<accession>A0A0E9SX22</accession>
<evidence type="ECO:0000313" key="1">
    <source>
        <dbReference type="EMBL" id="JAH45093.1"/>
    </source>
</evidence>
<name>A0A0E9SX22_ANGAN</name>
<reference evidence="1" key="2">
    <citation type="journal article" date="2015" name="Fish Shellfish Immunol.">
        <title>Early steps in the European eel (Anguilla anguilla)-Vibrio vulnificus interaction in the gills: Role of the RtxA13 toxin.</title>
        <authorList>
            <person name="Callol A."/>
            <person name="Pajuelo D."/>
            <person name="Ebbesson L."/>
            <person name="Teles M."/>
            <person name="MacKenzie S."/>
            <person name="Amaro C."/>
        </authorList>
    </citation>
    <scope>NUCLEOTIDE SEQUENCE</scope>
</reference>
<dbReference type="AlphaFoldDB" id="A0A0E9SX22"/>
<proteinExistence type="predicted"/>
<organism evidence="1">
    <name type="scientific">Anguilla anguilla</name>
    <name type="common">European freshwater eel</name>
    <name type="synonym">Muraena anguilla</name>
    <dbReference type="NCBI Taxonomy" id="7936"/>
    <lineage>
        <taxon>Eukaryota</taxon>
        <taxon>Metazoa</taxon>
        <taxon>Chordata</taxon>
        <taxon>Craniata</taxon>
        <taxon>Vertebrata</taxon>
        <taxon>Euteleostomi</taxon>
        <taxon>Actinopterygii</taxon>
        <taxon>Neopterygii</taxon>
        <taxon>Teleostei</taxon>
        <taxon>Anguilliformes</taxon>
        <taxon>Anguillidae</taxon>
        <taxon>Anguilla</taxon>
    </lineage>
</organism>
<dbReference type="EMBL" id="GBXM01063484">
    <property type="protein sequence ID" value="JAH45093.1"/>
    <property type="molecule type" value="Transcribed_RNA"/>
</dbReference>
<sequence>MVLQTISLDACKGSVFICTFKNELSILDCFVSSFSLLLVSSSAEPKRLFSMTMYWPYVLYEFYPVSTLNE</sequence>
<reference evidence="1" key="1">
    <citation type="submission" date="2014-11" db="EMBL/GenBank/DDBJ databases">
        <authorList>
            <person name="Amaro Gonzalez C."/>
        </authorList>
    </citation>
    <scope>NUCLEOTIDE SEQUENCE</scope>
</reference>